<evidence type="ECO:0008006" key="4">
    <source>
        <dbReference type="Google" id="ProtNLM"/>
    </source>
</evidence>
<organism evidence="2 3">
    <name type="scientific">Bifidobacterium thermophilum</name>
    <dbReference type="NCBI Taxonomy" id="33905"/>
    <lineage>
        <taxon>Bacteria</taxon>
        <taxon>Bacillati</taxon>
        <taxon>Actinomycetota</taxon>
        <taxon>Actinomycetes</taxon>
        <taxon>Bifidobacteriales</taxon>
        <taxon>Bifidobacteriaceae</taxon>
        <taxon>Bifidobacterium</taxon>
    </lineage>
</organism>
<proteinExistence type="predicted"/>
<dbReference type="EMBL" id="PCGY01000011">
    <property type="protein sequence ID" value="PKU92817.1"/>
    <property type="molecule type" value="Genomic_DNA"/>
</dbReference>
<sequence length="292" mass="32928">MHGVSARSPGIDLGDGGTMEDDNKDGTQPQMSRLVFNALARYWEWTYEKGEPLPGADASRLFPRYWYSQGGRLPLRRWEELPEPEGTWRAWKSPGLLPEAWVDFQNARYRRLRHEEGVVIGTRLWVGEALQMWHRNQREGGSHLPADDQLLIRLAVGMRQNIAIRDALIVSSVSIDPIDQETLLRFAAEPSCPSNAVTMGRLLTEAFDEPKAVPRIGCLRASAKMLDRMIELVPVSYRSNIAACLAYLLWWGDDERTDIFARIALRLDPTCTLAGIVIDALGNGTKPQWCSL</sequence>
<protein>
    <recommendedName>
        <fullName evidence="4">DUF4192 family protein</fullName>
    </recommendedName>
</protein>
<evidence type="ECO:0000256" key="1">
    <source>
        <dbReference type="SAM" id="MobiDB-lite"/>
    </source>
</evidence>
<gene>
    <name evidence="2" type="ORF">CQR47_0666</name>
</gene>
<dbReference type="Proteomes" id="UP000233727">
    <property type="component" value="Unassembled WGS sequence"/>
</dbReference>
<comment type="caution">
    <text evidence="2">The sequence shown here is derived from an EMBL/GenBank/DDBJ whole genome shotgun (WGS) entry which is preliminary data.</text>
</comment>
<dbReference type="AlphaFoldDB" id="A0A2N3QMA2"/>
<feature type="region of interest" description="Disordered" evidence="1">
    <location>
        <begin position="1"/>
        <end position="30"/>
    </location>
</feature>
<evidence type="ECO:0000313" key="2">
    <source>
        <dbReference type="EMBL" id="PKU92817.1"/>
    </source>
</evidence>
<name>A0A2N3QMA2_9BIFI</name>
<reference evidence="2 3" key="1">
    <citation type="submission" date="2017-10" db="EMBL/GenBank/DDBJ databases">
        <title>Bifidobacterium genomics.</title>
        <authorList>
            <person name="Lugli G.A."/>
            <person name="Milani C."/>
            <person name="Mancabelli L."/>
        </authorList>
    </citation>
    <scope>NUCLEOTIDE SEQUENCE [LARGE SCALE GENOMIC DNA]</scope>
    <source>
        <strain evidence="2 3">1542B</strain>
    </source>
</reference>
<evidence type="ECO:0000313" key="3">
    <source>
        <dbReference type="Proteomes" id="UP000233727"/>
    </source>
</evidence>
<accession>A0A2N3QMA2</accession>